<dbReference type="RefSeq" id="WP_316415745.1">
    <property type="nucleotide sequence ID" value="NZ_AP027080.1"/>
</dbReference>
<dbReference type="EMBL" id="AP027080">
    <property type="protein sequence ID" value="BDU72833.1"/>
    <property type="molecule type" value="Genomic_DNA"/>
</dbReference>
<reference evidence="3" key="1">
    <citation type="journal article" date="2023" name="Int. J. Syst. Evol. Microbiol.">
        <title>Mesoterricola silvestris gen. nov., sp. nov., Mesoterricola sediminis sp. nov., Geothrix oryzae sp. nov., Geothrix edaphica sp. nov., Geothrix rubra sp. nov., and Geothrix limicola sp. nov., six novel members of Acidobacteriota isolated from soils.</title>
        <authorList>
            <person name="Itoh H."/>
            <person name="Sugisawa Y."/>
            <person name="Mise K."/>
            <person name="Xu Z."/>
            <person name="Kuniyasu M."/>
            <person name="Ushijima N."/>
            <person name="Kawano K."/>
            <person name="Kobayashi E."/>
            <person name="Shiratori Y."/>
            <person name="Masuda Y."/>
            <person name="Senoo K."/>
        </authorList>
    </citation>
    <scope>NUCLEOTIDE SEQUENCE [LARGE SCALE GENOMIC DNA]</scope>
    <source>
        <strain evidence="3">W79</strain>
    </source>
</reference>
<keyword evidence="1" id="KW-0812">Transmembrane</keyword>
<evidence type="ECO:0000256" key="1">
    <source>
        <dbReference type="SAM" id="Phobius"/>
    </source>
</evidence>
<proteinExistence type="predicted"/>
<dbReference type="KEGG" id="msil:METEAL_20070"/>
<keyword evidence="3" id="KW-1185">Reference proteome</keyword>
<gene>
    <name evidence="2" type="ORF">METEAL_20070</name>
</gene>
<feature type="transmembrane region" description="Helical" evidence="1">
    <location>
        <begin position="7"/>
        <end position="27"/>
    </location>
</feature>
<dbReference type="AlphaFoldDB" id="A0AA48KBT6"/>
<accession>A0AA48KBT6</accession>
<evidence type="ECO:0000313" key="3">
    <source>
        <dbReference type="Proteomes" id="UP001238179"/>
    </source>
</evidence>
<protein>
    <submittedName>
        <fullName evidence="2">Uncharacterized protein</fullName>
    </submittedName>
</protein>
<organism evidence="2 3">
    <name type="scientific">Mesoterricola silvestris</name>
    <dbReference type="NCBI Taxonomy" id="2927979"/>
    <lineage>
        <taxon>Bacteria</taxon>
        <taxon>Pseudomonadati</taxon>
        <taxon>Acidobacteriota</taxon>
        <taxon>Holophagae</taxon>
        <taxon>Holophagales</taxon>
        <taxon>Holophagaceae</taxon>
        <taxon>Mesoterricola</taxon>
    </lineage>
</organism>
<evidence type="ECO:0000313" key="2">
    <source>
        <dbReference type="EMBL" id="BDU72833.1"/>
    </source>
</evidence>
<name>A0AA48KBT6_9BACT</name>
<keyword evidence="1" id="KW-0472">Membrane</keyword>
<feature type="transmembrane region" description="Helical" evidence="1">
    <location>
        <begin position="57"/>
        <end position="76"/>
    </location>
</feature>
<dbReference type="Proteomes" id="UP001238179">
    <property type="component" value="Chromosome"/>
</dbReference>
<keyword evidence="1" id="KW-1133">Transmembrane helix</keyword>
<sequence>MDNDITRWVVIAFLNIPLYFGLGWVIFRTWSDFWECVRFYFTPDWFSMIRGELMEDWWGTMKIFVFVLLCIGAVYGEHSFFFGAKHPIRETLETMPS</sequence>